<organism evidence="12">
    <name type="scientific">Amphimedon queenslandica</name>
    <name type="common">Sponge</name>
    <dbReference type="NCBI Taxonomy" id="400682"/>
    <lineage>
        <taxon>Eukaryota</taxon>
        <taxon>Metazoa</taxon>
        <taxon>Porifera</taxon>
        <taxon>Demospongiae</taxon>
        <taxon>Heteroscleromorpha</taxon>
        <taxon>Haplosclerida</taxon>
        <taxon>Niphatidae</taxon>
        <taxon>Amphimedon</taxon>
    </lineage>
</organism>
<reference evidence="12" key="2">
    <citation type="submission" date="2017-05" db="UniProtKB">
        <authorList>
            <consortium name="EnsemblMetazoa"/>
        </authorList>
    </citation>
    <scope>IDENTIFICATION</scope>
</reference>
<evidence type="ECO:0000256" key="2">
    <source>
        <dbReference type="ARBA" id="ARBA00006914"/>
    </source>
</evidence>
<keyword evidence="13" id="KW-1185">Reference proteome</keyword>
<evidence type="ECO:0000256" key="10">
    <source>
        <dbReference type="ARBA" id="ARBA00048778"/>
    </source>
</evidence>
<dbReference type="Pfam" id="PF17862">
    <property type="entry name" value="AAA_lid_3"/>
    <property type="match status" value="1"/>
</dbReference>
<dbReference type="InterPro" id="IPR047533">
    <property type="entry name" value="RecA-like_PEX6_r2"/>
</dbReference>
<dbReference type="GO" id="GO:0016887">
    <property type="term" value="F:ATP hydrolysis activity"/>
    <property type="evidence" value="ECO:0007669"/>
    <property type="project" value="InterPro"/>
</dbReference>
<keyword evidence="5" id="KW-0378">Hydrolase</keyword>
<evidence type="ECO:0000259" key="11">
    <source>
        <dbReference type="SMART" id="SM00382"/>
    </source>
</evidence>
<name>A0A1X7VAI6_AMPQE</name>
<dbReference type="AlphaFoldDB" id="A0A1X7VAI6"/>
<dbReference type="InterPro" id="IPR027417">
    <property type="entry name" value="P-loop_NTPase"/>
</dbReference>
<keyword evidence="4" id="KW-0547">Nucleotide-binding</keyword>
<dbReference type="InterPro" id="IPR003959">
    <property type="entry name" value="ATPase_AAA_core"/>
</dbReference>
<dbReference type="InParanoid" id="A0A1X7VAI6"/>
<dbReference type="EnsemblMetazoa" id="XM_019994512.1">
    <property type="protein sequence ID" value="XP_019850071.1"/>
    <property type="gene ID" value="LOC100634391"/>
</dbReference>
<evidence type="ECO:0000256" key="7">
    <source>
        <dbReference type="ARBA" id="ARBA00023136"/>
    </source>
</evidence>
<dbReference type="CDD" id="cd19527">
    <property type="entry name" value="RecA-like_PEX6_r2"/>
    <property type="match status" value="1"/>
</dbReference>
<evidence type="ECO:0000256" key="1">
    <source>
        <dbReference type="ARBA" id="ARBA00004370"/>
    </source>
</evidence>
<comment type="subcellular location">
    <subcellularLocation>
        <location evidence="1">Membrane</location>
    </subcellularLocation>
</comment>
<dbReference type="eggNOG" id="KOG0736">
    <property type="taxonomic scope" value="Eukaryota"/>
</dbReference>
<dbReference type="InterPro" id="IPR050168">
    <property type="entry name" value="AAA_ATPase_domain"/>
</dbReference>
<dbReference type="Pfam" id="PF00004">
    <property type="entry name" value="AAA"/>
    <property type="match status" value="2"/>
</dbReference>
<evidence type="ECO:0000256" key="8">
    <source>
        <dbReference type="ARBA" id="ARBA00034811"/>
    </source>
</evidence>
<feature type="domain" description="AAA+ ATPase" evidence="11">
    <location>
        <begin position="972"/>
        <end position="1110"/>
    </location>
</feature>
<dbReference type="SMART" id="SM00382">
    <property type="entry name" value="AAA"/>
    <property type="match status" value="2"/>
</dbReference>
<dbReference type="PANTHER" id="PTHR23077:SF9">
    <property type="entry name" value="PEROXISOMAL ATPASE PEX6"/>
    <property type="match status" value="1"/>
</dbReference>
<feature type="domain" description="AAA+ ATPase" evidence="11">
    <location>
        <begin position="691"/>
        <end position="840"/>
    </location>
</feature>
<dbReference type="InterPro" id="IPR003593">
    <property type="entry name" value="AAA+_ATPase"/>
</dbReference>
<dbReference type="Gene3D" id="1.10.8.60">
    <property type="match status" value="2"/>
</dbReference>
<keyword evidence="6" id="KW-0067">ATP-binding</keyword>
<evidence type="ECO:0000256" key="9">
    <source>
        <dbReference type="ARBA" id="ARBA00034920"/>
    </source>
</evidence>
<sequence length="1219" mass="135475">MSMVVQSRHHNINYLAVSGRGLWFIKIKMEDVWLQGLIKRSESSSLSPQRVLLSCSVEATPLGSYSFSCIAICKYNTLQTQRLSDGPFGAPNYDTVHFPNVIQVSCSVDRGSSRGNREELPFILEVSQSFLNNFCFYHGERVWFRSSNPAPLEKAYLSVTQDDRITDDLIKQSIAQLYSLSKNETVILNQTFQYAHQPYPEQEFLINEHPDTSGSSSNDLIPNTQSGSEIPLTESETDVPADCVTTTTPPVVFNVVATTPTQQGRVSEKTDLIVIANELSRKVGFSRTGTLEPRGVSPGNESDDVDEDDDIFDERVASPYQFGSLTPIKHRSASFSSASDFRYDDGLHEVLEDVDVPPASLPQSLKLEVPRFLIEVRPVLNFKLQYHFILLPKSLSLQFNIFNLHNVLVTSLKPDSAQKAPPTYGNLVIPLKNSLRGGEGDEEGEEGVTEDRKHITIVRLYDNEIELQEFCPLMKIGQKFTEQDLKSAYIHPELFFYLFPETLPIAPKRYYVEIEDIMTTPSSALSQSKLHPLSGSGSKRHVNLIMVGLVVKHDVPIPAEGKLNIQQYLRKNTEKLKVSKGDVFSLRTSNGPLLLRVIRTEPEEIEEGGLIKEDNLFYSGPSHSYLPYLAPPSLFATPTTYWEEIHPPGLEKYCRSLFGHFLTKLHQFSSVGGAKEGVARSSSGGNGRLSKCSLTLVSGPLGVGKRTVIRAVARQCRLHVMEINCYDITSDVIGHTETTLRLVFEEAIRNAPCVLILRELQVLTLSGQNEGTREDEPRLVLAFEKYIATAEANNSHFPVILVGVAPDSRLVSPRIQQCFLHEMIMTPPTLEERRDLLEGLGRYIPLSSEIDTFSIAQRTAGFVLGDFQTLLLKARQFALEDQLRDLNLQTFDTPKTWHMLQDLSISGLLVTEKHLFQSLDKLHSLHSLSIGSVKIPNVKWKDVGGLETAKKEILETIQLPLLHPELFASGLRRSGILLYGPPGTGKTLLAKAVATECSLNFISIKGPELINMYVGQTEENIREVFSRARGAAPCVIFFDELDSIAPNRGKSGDSGGVMDRVVSQLLAELDGMDKVGDVFVIGATNRPDLIDPALLRPGRFDRLVYLDVCEDTESKLIILKAITRKFNLSNDVNLEDIAESCPSNLTGADIYALCADAMMGALRKQIHLLEARGAGDEGCTETLEVCQEDFMSAVAGLAPSVTEDELQMYRDKKSFSNVT</sequence>
<evidence type="ECO:0000313" key="13">
    <source>
        <dbReference type="Proteomes" id="UP000007879"/>
    </source>
</evidence>
<dbReference type="SUPFAM" id="SSF52540">
    <property type="entry name" value="P-loop containing nucleoside triphosphate hydrolases"/>
    <property type="match status" value="2"/>
</dbReference>
<dbReference type="InterPro" id="IPR041569">
    <property type="entry name" value="AAA_lid_3"/>
</dbReference>
<comment type="similarity">
    <text evidence="2">Belongs to the AAA ATPase family.</text>
</comment>
<dbReference type="GO" id="GO:0016558">
    <property type="term" value="P:protein import into peroxisome matrix"/>
    <property type="evidence" value="ECO:0007669"/>
    <property type="project" value="TreeGrafter"/>
</dbReference>
<accession>A0A1X7VAI6</accession>
<evidence type="ECO:0000256" key="6">
    <source>
        <dbReference type="ARBA" id="ARBA00022840"/>
    </source>
</evidence>
<dbReference type="STRING" id="400682.A0A1X7VAI6"/>
<dbReference type="GO" id="GO:0005778">
    <property type="term" value="C:peroxisomal membrane"/>
    <property type="evidence" value="ECO:0007669"/>
    <property type="project" value="TreeGrafter"/>
</dbReference>
<keyword evidence="3" id="KW-0962">Peroxisome biogenesis</keyword>
<dbReference type="PANTHER" id="PTHR23077">
    <property type="entry name" value="AAA-FAMILY ATPASE"/>
    <property type="match status" value="1"/>
</dbReference>
<dbReference type="GO" id="GO:0005829">
    <property type="term" value="C:cytosol"/>
    <property type="evidence" value="ECO:0007669"/>
    <property type="project" value="TreeGrafter"/>
</dbReference>
<dbReference type="OrthoDB" id="2187at2759"/>
<comment type="catalytic activity">
    <reaction evidence="10">
        <text>ATP + H2O = ADP + phosphate + H(+)</text>
        <dbReference type="Rhea" id="RHEA:13065"/>
        <dbReference type="ChEBI" id="CHEBI:15377"/>
        <dbReference type="ChEBI" id="CHEBI:15378"/>
        <dbReference type="ChEBI" id="CHEBI:30616"/>
        <dbReference type="ChEBI" id="CHEBI:43474"/>
        <dbReference type="ChEBI" id="CHEBI:456216"/>
    </reaction>
    <physiologicalReaction direction="left-to-right" evidence="10">
        <dbReference type="Rhea" id="RHEA:13066"/>
    </physiologicalReaction>
</comment>
<dbReference type="InterPro" id="IPR003960">
    <property type="entry name" value="ATPase_AAA_CS"/>
</dbReference>
<dbReference type="FunFam" id="3.40.50.300:FF:000109">
    <property type="entry name" value="Peroxisomal biogenesis factor 6"/>
    <property type="match status" value="1"/>
</dbReference>
<evidence type="ECO:0000313" key="12">
    <source>
        <dbReference type="EnsemblMetazoa" id="Aqu2.1.36537_001"/>
    </source>
</evidence>
<evidence type="ECO:0000256" key="5">
    <source>
        <dbReference type="ARBA" id="ARBA00022801"/>
    </source>
</evidence>
<dbReference type="Proteomes" id="UP000007879">
    <property type="component" value="Unassembled WGS sequence"/>
</dbReference>
<dbReference type="Gene3D" id="3.40.50.300">
    <property type="entry name" value="P-loop containing nucleotide triphosphate hydrolases"/>
    <property type="match status" value="2"/>
</dbReference>
<evidence type="ECO:0000256" key="3">
    <source>
        <dbReference type="ARBA" id="ARBA00022593"/>
    </source>
</evidence>
<dbReference type="KEGG" id="aqu:100634391"/>
<dbReference type="EnsemblMetazoa" id="Aqu2.1.36537_001">
    <property type="protein sequence ID" value="Aqu2.1.36537_001"/>
    <property type="gene ID" value="Aqu2.1.36537"/>
</dbReference>
<keyword evidence="7" id="KW-0472">Membrane</keyword>
<gene>
    <name evidence="12" type="primary">100634391</name>
</gene>
<reference evidence="13" key="1">
    <citation type="journal article" date="2010" name="Nature">
        <title>The Amphimedon queenslandica genome and the evolution of animal complexity.</title>
        <authorList>
            <person name="Srivastava M."/>
            <person name="Simakov O."/>
            <person name="Chapman J."/>
            <person name="Fahey B."/>
            <person name="Gauthier M.E."/>
            <person name="Mitros T."/>
            <person name="Richards G.S."/>
            <person name="Conaco C."/>
            <person name="Dacre M."/>
            <person name="Hellsten U."/>
            <person name="Larroux C."/>
            <person name="Putnam N.H."/>
            <person name="Stanke M."/>
            <person name="Adamska M."/>
            <person name="Darling A."/>
            <person name="Degnan S.M."/>
            <person name="Oakley T.H."/>
            <person name="Plachetzki D.C."/>
            <person name="Zhai Y."/>
            <person name="Adamski M."/>
            <person name="Calcino A."/>
            <person name="Cummins S.F."/>
            <person name="Goodstein D.M."/>
            <person name="Harris C."/>
            <person name="Jackson D.J."/>
            <person name="Leys S.P."/>
            <person name="Shu S."/>
            <person name="Woodcroft B.J."/>
            <person name="Vervoort M."/>
            <person name="Kosik K.S."/>
            <person name="Manning G."/>
            <person name="Degnan B.M."/>
            <person name="Rokhsar D.S."/>
        </authorList>
    </citation>
    <scope>NUCLEOTIDE SEQUENCE [LARGE SCALE GENOMIC DNA]</scope>
</reference>
<proteinExistence type="inferred from homology"/>
<evidence type="ECO:0000256" key="4">
    <source>
        <dbReference type="ARBA" id="ARBA00022741"/>
    </source>
</evidence>
<protein>
    <recommendedName>
        <fullName evidence="8">Peroxisomal ATPase PEX6</fullName>
    </recommendedName>
    <alternativeName>
        <fullName evidence="9">Peroxin-6</fullName>
    </alternativeName>
</protein>
<dbReference type="PROSITE" id="PS00674">
    <property type="entry name" value="AAA"/>
    <property type="match status" value="1"/>
</dbReference>
<dbReference type="GO" id="GO:0005524">
    <property type="term" value="F:ATP binding"/>
    <property type="evidence" value="ECO:0007669"/>
    <property type="project" value="UniProtKB-KW"/>
</dbReference>